<feature type="transmembrane region" description="Helical" evidence="1">
    <location>
        <begin position="29"/>
        <end position="50"/>
    </location>
</feature>
<keyword evidence="3" id="KW-1185">Reference proteome</keyword>
<keyword evidence="1" id="KW-1133">Transmembrane helix</keyword>
<dbReference type="RefSeq" id="WP_014129941.1">
    <property type="nucleotide sequence ID" value="NC_016078.1"/>
</dbReference>
<evidence type="ECO:0000256" key="1">
    <source>
        <dbReference type="SAM" id="Phobius"/>
    </source>
</evidence>
<dbReference type="KEGG" id="phl:KKY_753"/>
<organism evidence="2 3">
    <name type="scientific">Pelagibacterium halotolerans (strain DSM 22347 / JCM 15775 / CGMCC 1.7692 / B2)</name>
    <dbReference type="NCBI Taxonomy" id="1082931"/>
    <lineage>
        <taxon>Bacteria</taxon>
        <taxon>Pseudomonadati</taxon>
        <taxon>Pseudomonadota</taxon>
        <taxon>Alphaproteobacteria</taxon>
        <taxon>Hyphomicrobiales</taxon>
        <taxon>Devosiaceae</taxon>
        <taxon>Pelagibacterium</taxon>
    </lineage>
</organism>
<dbReference type="HOGENOM" id="CLU_2035790_0_0_5"/>
<evidence type="ECO:0000313" key="3">
    <source>
        <dbReference type="Proteomes" id="UP000008850"/>
    </source>
</evidence>
<name>G4RDZ8_PELHB</name>
<keyword evidence="1" id="KW-0812">Transmembrane</keyword>
<accession>G4RDZ8</accession>
<keyword evidence="1" id="KW-0472">Membrane</keyword>
<dbReference type="Proteomes" id="UP000008850">
    <property type="component" value="Chromosome"/>
</dbReference>
<sequence length="121" mass="12796">MGLVSLLGIIAGIGVAVIAFTNVRSDIQITIGLVGAFSSGLFLALLLNSLSDWKNGSRLKSIQKTLDDLANAIAPGEPRKDAAKDFNDAVMLYQRHAGRKDAGDAIRDLAADALRSKGFLK</sequence>
<dbReference type="EMBL" id="CP003075">
    <property type="protein sequence ID" value="AEQ50792.1"/>
    <property type="molecule type" value="Genomic_DNA"/>
</dbReference>
<protein>
    <submittedName>
        <fullName evidence="2">Uncharacterized protein</fullName>
    </submittedName>
</protein>
<gene>
    <name evidence="2" type="ordered locus">KKY_753</name>
</gene>
<evidence type="ECO:0000313" key="2">
    <source>
        <dbReference type="EMBL" id="AEQ50792.1"/>
    </source>
</evidence>
<dbReference type="AlphaFoldDB" id="G4RDZ8"/>
<reference evidence="2 3" key="1">
    <citation type="journal article" date="2012" name="J. Bacteriol.">
        <title>Complete genome sequence of Pelagibacterium halotolerans B2T.</title>
        <authorList>
            <person name="Huo Y.Y."/>
            <person name="Cheng H."/>
            <person name="Han X.F."/>
            <person name="Jiang X.W."/>
            <person name="Sun C."/>
            <person name="Zhang X.Q."/>
            <person name="Zhu X.F."/>
            <person name="Liu Y.F."/>
            <person name="Li P.F."/>
            <person name="Ni P.X."/>
            <person name="Wu M."/>
        </authorList>
    </citation>
    <scope>NUCLEOTIDE SEQUENCE [LARGE SCALE GENOMIC DNA]</scope>
    <source>
        <strain evidence="3">DSM 22347 / JCM 15775 / CGMCC 1.7692 / B2</strain>
    </source>
</reference>
<dbReference type="STRING" id="1082931.KKY_753"/>
<proteinExistence type="predicted"/>